<organism evidence="2 3">
    <name type="scientific">Priestia veravalensis</name>
    <dbReference type="NCBI Taxonomy" id="1414648"/>
    <lineage>
        <taxon>Bacteria</taxon>
        <taxon>Bacillati</taxon>
        <taxon>Bacillota</taxon>
        <taxon>Bacilli</taxon>
        <taxon>Bacillales</taxon>
        <taxon>Bacillaceae</taxon>
        <taxon>Priestia</taxon>
    </lineage>
</organism>
<evidence type="ECO:0000313" key="3">
    <source>
        <dbReference type="Proteomes" id="UP000053681"/>
    </source>
</evidence>
<dbReference type="SUPFAM" id="SSF52096">
    <property type="entry name" value="ClpP/crotonase"/>
    <property type="match status" value="1"/>
</dbReference>
<dbReference type="InterPro" id="IPR014748">
    <property type="entry name" value="Enoyl-CoA_hydra_C"/>
</dbReference>
<dbReference type="PANTHER" id="PTHR43459:SF1">
    <property type="entry name" value="EG:BACN32G11.4 PROTEIN"/>
    <property type="match status" value="1"/>
</dbReference>
<dbReference type="NCBIfam" id="NF005804">
    <property type="entry name" value="PRK07659.1"/>
    <property type="match status" value="1"/>
</dbReference>
<gene>
    <name evidence="2" type="ORF">AS180_06435</name>
</gene>
<evidence type="ECO:0000313" key="2">
    <source>
        <dbReference type="EMBL" id="KSU88770.1"/>
    </source>
</evidence>
<reference evidence="2 3" key="1">
    <citation type="submission" date="2015-11" db="EMBL/GenBank/DDBJ databases">
        <title>Bacillus caseinolyticus sp nov.</title>
        <authorList>
            <person name="Dastager S.G."/>
            <person name="Mawlankar R."/>
        </authorList>
    </citation>
    <scope>NUCLEOTIDE SEQUENCE [LARGE SCALE GENOMIC DNA]</scope>
    <source>
        <strain evidence="2 3">SGD-V-76</strain>
    </source>
</reference>
<name>A0A0V8JNY1_9BACI</name>
<dbReference type="Gene3D" id="1.10.12.10">
    <property type="entry name" value="Lyase 2-enoyl-coa Hydratase, Chain A, domain 2"/>
    <property type="match status" value="1"/>
</dbReference>
<dbReference type="Pfam" id="PF00378">
    <property type="entry name" value="ECH_1"/>
    <property type="match status" value="1"/>
</dbReference>
<comment type="caution">
    <text evidence="2">The sequence shown here is derived from an EMBL/GenBank/DDBJ whole genome shotgun (WGS) entry which is preliminary data.</text>
</comment>
<keyword evidence="3" id="KW-1185">Reference proteome</keyword>
<dbReference type="AlphaFoldDB" id="A0A0V8JNY1"/>
<dbReference type="EC" id="4.2.1.17" evidence="2"/>
<protein>
    <submittedName>
        <fullName evidence="2">Enoyl-CoA hydratase</fullName>
        <ecNumber evidence="2">4.2.1.17</ecNumber>
    </submittedName>
</protein>
<dbReference type="CDD" id="cd06558">
    <property type="entry name" value="crotonase-like"/>
    <property type="match status" value="1"/>
</dbReference>
<dbReference type="PANTHER" id="PTHR43459">
    <property type="entry name" value="ENOYL-COA HYDRATASE"/>
    <property type="match status" value="1"/>
</dbReference>
<evidence type="ECO:0000256" key="1">
    <source>
        <dbReference type="ARBA" id="ARBA00005254"/>
    </source>
</evidence>
<dbReference type="Proteomes" id="UP000053681">
    <property type="component" value="Unassembled WGS sequence"/>
</dbReference>
<dbReference type="RefSeq" id="WP_062686566.1">
    <property type="nucleotide sequence ID" value="NZ_KQ758635.1"/>
</dbReference>
<dbReference type="EMBL" id="LNQP01000016">
    <property type="protein sequence ID" value="KSU88770.1"/>
    <property type="molecule type" value="Genomic_DNA"/>
</dbReference>
<sequence length="267" mass="29769">MTVNLKVVELEMKERVAILSLNRPESLNALNIEVLQQLVQCLKEVEESQADIVVLQGKGNVFSAGGDIKMMLDPNRANSFRKVMDLINEVTLRLYTLPQLTISAIHGAAAGLGLSIALASDYIIAQKDAKIAMNFIGIGLIPDGGGHFLLAKRLGNHRAKQLIWRGETLSAEKAYKIGIIDEIKEGDLAKHVEDYVSYWLKKPALALKETKRIFVETSIEELKTVLQLEKRSQFSMSQSDDHQEGIEAFLAKRLPVFNQRSKDISEN</sequence>
<accession>A0A0V8JNY1</accession>
<proteinExistence type="inferred from homology"/>
<dbReference type="Gene3D" id="3.90.226.10">
    <property type="entry name" value="2-enoyl-CoA Hydratase, Chain A, domain 1"/>
    <property type="match status" value="1"/>
</dbReference>
<comment type="similarity">
    <text evidence="1">Belongs to the enoyl-CoA hydratase/isomerase family.</text>
</comment>
<keyword evidence="2" id="KW-0456">Lyase</keyword>
<dbReference type="GO" id="GO:0004300">
    <property type="term" value="F:enoyl-CoA hydratase activity"/>
    <property type="evidence" value="ECO:0007669"/>
    <property type="project" value="UniProtKB-EC"/>
</dbReference>
<dbReference type="InterPro" id="IPR001753">
    <property type="entry name" value="Enoyl-CoA_hydra/iso"/>
</dbReference>
<dbReference type="InterPro" id="IPR029045">
    <property type="entry name" value="ClpP/crotonase-like_dom_sf"/>
</dbReference>